<evidence type="ECO:0000256" key="2">
    <source>
        <dbReference type="ARBA" id="ARBA00022741"/>
    </source>
</evidence>
<sequence>MSAVAKSDEKPLNSKLIRQSKSVSTMNSTDALALIEHGSELVLNITAPVGTKFNCKTAFIGTHSDSYILAEIPNISGDDFDYFFQEGFWTNVRAISPRGEGALVHFRSQLLHVIDDPIPLALFSIPNTMQITQLRKEPRYEVQLFGRASLGNHKMECEIRDLSRSGCRFFTPPLGKTYLVGDVITIDVFTDQRAHSLFGSVEGKICNVQRSVHYARYGLEFNDNGKESVKHLLNKLRFNGTKLTLHGEQ</sequence>
<evidence type="ECO:0000256" key="3">
    <source>
        <dbReference type="ARBA" id="ARBA00023143"/>
    </source>
</evidence>
<gene>
    <name evidence="6" type="ORF">EES38_02485</name>
</gene>
<organism evidence="6 7">
    <name type="scientific">Vibrio viridaestus</name>
    <dbReference type="NCBI Taxonomy" id="2487322"/>
    <lineage>
        <taxon>Bacteria</taxon>
        <taxon>Pseudomonadati</taxon>
        <taxon>Pseudomonadota</taxon>
        <taxon>Gammaproteobacteria</taxon>
        <taxon>Vibrionales</taxon>
        <taxon>Vibrionaceae</taxon>
        <taxon>Vibrio</taxon>
    </lineage>
</organism>
<evidence type="ECO:0000313" key="6">
    <source>
        <dbReference type="EMBL" id="RQW64924.1"/>
    </source>
</evidence>
<dbReference type="InterPro" id="IPR012349">
    <property type="entry name" value="Split_barrel_FMN-bd"/>
</dbReference>
<dbReference type="Gene3D" id="2.30.110.10">
    <property type="entry name" value="Electron Transport, Fmn-binding Protein, Chain A"/>
    <property type="match status" value="1"/>
</dbReference>
<dbReference type="OrthoDB" id="5586887at2"/>
<dbReference type="Pfam" id="PF12945">
    <property type="entry name" value="PilZNR"/>
    <property type="match status" value="1"/>
</dbReference>
<dbReference type="SUPFAM" id="SSF141371">
    <property type="entry name" value="PilZ domain-like"/>
    <property type="match status" value="2"/>
</dbReference>
<evidence type="ECO:0000256" key="1">
    <source>
        <dbReference type="ARBA" id="ARBA00022636"/>
    </source>
</evidence>
<evidence type="ECO:0000259" key="4">
    <source>
        <dbReference type="Pfam" id="PF07238"/>
    </source>
</evidence>
<keyword evidence="7" id="KW-1185">Reference proteome</keyword>
<dbReference type="Pfam" id="PF07238">
    <property type="entry name" value="PilZ"/>
    <property type="match status" value="1"/>
</dbReference>
<proteinExistence type="predicted"/>
<accession>A0A3N9TLQ4</accession>
<dbReference type="GO" id="GO:0035438">
    <property type="term" value="F:cyclic-di-GMP binding"/>
    <property type="evidence" value="ECO:0007669"/>
    <property type="project" value="InterPro"/>
</dbReference>
<dbReference type="EMBL" id="RJVQ01000001">
    <property type="protein sequence ID" value="RQW64924.1"/>
    <property type="molecule type" value="Genomic_DNA"/>
</dbReference>
<name>A0A3N9TLQ4_9VIBR</name>
<dbReference type="RefSeq" id="WP_124935574.1">
    <property type="nucleotide sequence ID" value="NZ_RJVQ01000001.1"/>
</dbReference>
<reference evidence="6 7" key="1">
    <citation type="submission" date="2018-11" db="EMBL/GenBank/DDBJ databases">
        <title>Vibrio LJC006 sp. nov., isolated from seawater during the bloom of the enteromorpha.</title>
        <authorList>
            <person name="Liang J."/>
        </authorList>
    </citation>
    <scope>NUCLEOTIDE SEQUENCE [LARGE SCALE GENOMIC DNA]</scope>
    <source>
        <strain evidence="6 7">LJC006</strain>
    </source>
</reference>
<dbReference type="Gene3D" id="2.40.10.220">
    <property type="entry name" value="predicted glycosyltransferase like domains"/>
    <property type="match status" value="1"/>
</dbReference>
<comment type="caution">
    <text evidence="6">The sequence shown here is derived from an EMBL/GenBank/DDBJ whole genome shotgun (WGS) entry which is preliminary data.</text>
</comment>
<keyword evidence="3" id="KW-0975">Bacterial flagellum</keyword>
<keyword evidence="6" id="KW-0969">Cilium</keyword>
<keyword evidence="1" id="KW-0973">c-di-GMP</keyword>
<evidence type="ECO:0000259" key="5">
    <source>
        <dbReference type="Pfam" id="PF12945"/>
    </source>
</evidence>
<evidence type="ECO:0000313" key="7">
    <source>
        <dbReference type="Proteomes" id="UP000281112"/>
    </source>
</evidence>
<keyword evidence="2" id="KW-0547">Nucleotide-binding</keyword>
<keyword evidence="6" id="KW-0282">Flagellum</keyword>
<dbReference type="InterPro" id="IPR009875">
    <property type="entry name" value="PilZ_domain"/>
</dbReference>
<feature type="domain" description="Type III secretion system flagellar brake protein YcgR PilZN" evidence="5">
    <location>
        <begin position="37"/>
        <end position="126"/>
    </location>
</feature>
<feature type="domain" description="PilZ" evidence="4">
    <location>
        <begin position="133"/>
        <end position="234"/>
    </location>
</feature>
<dbReference type="InterPro" id="IPR009926">
    <property type="entry name" value="T3SS_YcgR_PilZN"/>
</dbReference>
<protein>
    <submittedName>
        <fullName evidence="6">Flagellar brake protein</fullName>
    </submittedName>
</protein>
<keyword evidence="6" id="KW-0966">Cell projection</keyword>
<dbReference type="Proteomes" id="UP000281112">
    <property type="component" value="Unassembled WGS sequence"/>
</dbReference>
<dbReference type="AlphaFoldDB" id="A0A3N9TLQ4"/>